<dbReference type="EMBL" id="KQ965177">
    <property type="protein sequence ID" value="KXN64785.1"/>
    <property type="molecule type" value="Genomic_DNA"/>
</dbReference>
<feature type="non-terminal residue" evidence="4">
    <location>
        <position position="1"/>
    </location>
</feature>
<evidence type="ECO:0000256" key="1">
    <source>
        <dbReference type="ARBA" id="ARBA00022723"/>
    </source>
</evidence>
<reference evidence="4 5" key="1">
    <citation type="journal article" date="2015" name="Genome Biol. Evol.">
        <title>Phylogenomic analyses indicate that early fungi evolved digesting cell walls of algal ancestors of land plants.</title>
        <authorList>
            <person name="Chang Y."/>
            <person name="Wang S."/>
            <person name="Sekimoto S."/>
            <person name="Aerts A.L."/>
            <person name="Choi C."/>
            <person name="Clum A."/>
            <person name="LaButti K.M."/>
            <person name="Lindquist E.A."/>
            <person name="Yee Ngan C."/>
            <person name="Ohm R.A."/>
            <person name="Salamov A.A."/>
            <person name="Grigoriev I.V."/>
            <person name="Spatafora J.W."/>
            <person name="Berbee M.L."/>
        </authorList>
    </citation>
    <scope>NUCLEOTIDE SEQUENCE [LARGE SCALE GENOMIC DNA]</scope>
    <source>
        <strain evidence="4 5">NRRL 28638</strain>
    </source>
</reference>
<dbReference type="PRINTS" id="PR00092">
    <property type="entry name" value="TYROSINASE"/>
</dbReference>
<gene>
    <name evidence="4" type="ORF">CONCODRAFT_33725</name>
</gene>
<keyword evidence="2" id="KW-0186">Copper</keyword>
<proteinExistence type="predicted"/>
<keyword evidence="5" id="KW-1185">Reference proteome</keyword>
<dbReference type="Pfam" id="PF00264">
    <property type="entry name" value="Tyrosinase"/>
    <property type="match status" value="1"/>
</dbReference>
<dbReference type="InterPro" id="IPR008922">
    <property type="entry name" value="Di-copper_centre_dom_sf"/>
</dbReference>
<dbReference type="Gene3D" id="1.10.1280.10">
    <property type="entry name" value="Di-copper center containing domain from catechol oxidase"/>
    <property type="match status" value="1"/>
</dbReference>
<feature type="domain" description="Tyrosinase copper-binding" evidence="3">
    <location>
        <begin position="202"/>
        <end position="213"/>
    </location>
</feature>
<protein>
    <submittedName>
        <fullName evidence="4">Di-copper centre-containing protein</fullName>
    </submittedName>
</protein>
<evidence type="ECO:0000259" key="3">
    <source>
        <dbReference type="PROSITE" id="PS00498"/>
    </source>
</evidence>
<dbReference type="PANTHER" id="PTHR11474">
    <property type="entry name" value="TYROSINASE FAMILY MEMBER"/>
    <property type="match status" value="1"/>
</dbReference>
<evidence type="ECO:0000313" key="5">
    <source>
        <dbReference type="Proteomes" id="UP000070444"/>
    </source>
</evidence>
<keyword evidence="1" id="KW-0479">Metal-binding</keyword>
<dbReference type="AlphaFoldDB" id="A0A137NPV3"/>
<dbReference type="GO" id="GO:0046872">
    <property type="term" value="F:metal ion binding"/>
    <property type="evidence" value="ECO:0007669"/>
    <property type="project" value="UniProtKB-KW"/>
</dbReference>
<feature type="non-terminal residue" evidence="4">
    <location>
        <position position="272"/>
    </location>
</feature>
<dbReference type="OrthoDB" id="6132182at2759"/>
<accession>A0A137NPV3</accession>
<organism evidence="4 5">
    <name type="scientific">Conidiobolus coronatus (strain ATCC 28846 / CBS 209.66 / NRRL 28638)</name>
    <name type="common">Delacroixia coronata</name>
    <dbReference type="NCBI Taxonomy" id="796925"/>
    <lineage>
        <taxon>Eukaryota</taxon>
        <taxon>Fungi</taxon>
        <taxon>Fungi incertae sedis</taxon>
        <taxon>Zoopagomycota</taxon>
        <taxon>Entomophthoromycotina</taxon>
        <taxon>Entomophthoromycetes</taxon>
        <taxon>Entomophthorales</taxon>
        <taxon>Ancylistaceae</taxon>
        <taxon>Conidiobolus</taxon>
    </lineage>
</organism>
<dbReference type="STRING" id="796925.A0A137NPV3"/>
<dbReference type="GO" id="GO:0016491">
    <property type="term" value="F:oxidoreductase activity"/>
    <property type="evidence" value="ECO:0007669"/>
    <property type="project" value="InterPro"/>
</dbReference>
<dbReference type="InterPro" id="IPR050316">
    <property type="entry name" value="Tyrosinase/Hemocyanin"/>
</dbReference>
<dbReference type="SUPFAM" id="SSF48056">
    <property type="entry name" value="Di-copper centre-containing domain"/>
    <property type="match status" value="1"/>
</dbReference>
<name>A0A137NPV3_CONC2</name>
<evidence type="ECO:0000256" key="2">
    <source>
        <dbReference type="ARBA" id="ARBA00023008"/>
    </source>
</evidence>
<dbReference type="PANTHER" id="PTHR11474:SF126">
    <property type="entry name" value="TYROSINASE-LIKE PROTEIN TYR-1-RELATED"/>
    <property type="match status" value="1"/>
</dbReference>
<dbReference type="Proteomes" id="UP000070444">
    <property type="component" value="Unassembled WGS sequence"/>
</dbReference>
<evidence type="ECO:0000313" key="4">
    <source>
        <dbReference type="EMBL" id="KXN64785.1"/>
    </source>
</evidence>
<dbReference type="PROSITE" id="PS00498">
    <property type="entry name" value="TYROSINASE_2"/>
    <property type="match status" value="1"/>
</dbReference>
<sequence length="272" mass="32238">QKYRAKCINPRRRPEIRELTPKQRKDLFDAMKQLRNSGDQKTNWDSFVKIHIAAKNIAHGVPLFLPWHRHFIRQFEIMLQAINPTIMLPYWNWSIDSQAPERSIVFTEEYFGKSGGWDNCIDTGQFSWTYSNVPEVHCIRRRFNKKPYLTAFYYPEALEIILDTSSNYNEFYSRIGGPPHVIVHESIGGEVGDLYNTTSPNDPIFWLHHCFLDMLWWNWQERNGDMGMDYGGSKDATYFQQIFPWNVNVINVLDTKSSAEYCYYYDKWETST</sequence>
<dbReference type="InterPro" id="IPR002227">
    <property type="entry name" value="Tyrosinase_Cu-bd"/>
</dbReference>